<dbReference type="Pfam" id="PF19936">
    <property type="entry name" value="DUF6399"/>
    <property type="match status" value="1"/>
</dbReference>
<dbReference type="InterPro" id="IPR045650">
    <property type="entry name" value="DUF6399"/>
</dbReference>
<proteinExistence type="predicted"/>
<dbReference type="RefSeq" id="WP_200389790.1">
    <property type="nucleotide sequence ID" value="NZ_NRSD01000056.1"/>
</dbReference>
<dbReference type="Proteomes" id="UP001138802">
    <property type="component" value="Unassembled WGS sequence"/>
</dbReference>
<name>A0A9X0WLK0_9GAMM</name>
<dbReference type="EMBL" id="NRSD01000056">
    <property type="protein sequence ID" value="MBK1646949.1"/>
    <property type="molecule type" value="Genomic_DNA"/>
</dbReference>
<keyword evidence="2" id="KW-1185">Reference proteome</keyword>
<accession>A0A9X0WLK0</accession>
<reference evidence="1 2" key="1">
    <citation type="journal article" date="2020" name="Microorganisms">
        <title>Osmotic Adaptation and Compatible Solute Biosynthesis of Phototrophic Bacteria as Revealed from Genome Analyses.</title>
        <authorList>
            <person name="Imhoff J.F."/>
            <person name="Rahn T."/>
            <person name="Kunzel S."/>
            <person name="Keller A."/>
            <person name="Neulinger S.C."/>
        </authorList>
    </citation>
    <scope>NUCLEOTIDE SEQUENCE [LARGE SCALE GENOMIC DNA]</scope>
    <source>
        <strain evidence="1 2">DSM 21303</strain>
    </source>
</reference>
<sequence length="219" mass="24221">MKPATRLERAQTLTASASARAHLQKAQRLNTALLATIAFFLATVQQRVEMLNLDLELEAAVLEQLTPAIDLELVATRCLGAEERKRLMALSAQRLEPLCASDHPLQALEATQRTEIGQVASDCADLFQRSSSAVVGRNGQFSLFHHGCFRLGSRKLAALPAVHNVYICRPDHTTAAERFFGRAPPALFEQLLERVPLPPRPRRRRARTAKVPYLTPIAA</sequence>
<protein>
    <submittedName>
        <fullName evidence="1">Uncharacterized protein</fullName>
    </submittedName>
</protein>
<comment type="caution">
    <text evidence="1">The sequence shown here is derived from an EMBL/GenBank/DDBJ whole genome shotgun (WGS) entry which is preliminary data.</text>
</comment>
<gene>
    <name evidence="1" type="ORF">CKO25_20475</name>
</gene>
<organism evidence="1 2">
    <name type="scientific">Thiocapsa imhoffii</name>
    <dbReference type="NCBI Taxonomy" id="382777"/>
    <lineage>
        <taxon>Bacteria</taxon>
        <taxon>Pseudomonadati</taxon>
        <taxon>Pseudomonadota</taxon>
        <taxon>Gammaproteobacteria</taxon>
        <taxon>Chromatiales</taxon>
        <taxon>Chromatiaceae</taxon>
        <taxon>Thiocapsa</taxon>
    </lineage>
</organism>
<evidence type="ECO:0000313" key="2">
    <source>
        <dbReference type="Proteomes" id="UP001138802"/>
    </source>
</evidence>
<dbReference type="AlphaFoldDB" id="A0A9X0WLK0"/>
<evidence type="ECO:0000313" key="1">
    <source>
        <dbReference type="EMBL" id="MBK1646949.1"/>
    </source>
</evidence>